<evidence type="ECO:0000313" key="2">
    <source>
        <dbReference type="EMBL" id="ERK67345.1"/>
    </source>
</evidence>
<feature type="domain" description="CinA C-terminal" evidence="1">
    <location>
        <begin position="14"/>
        <end position="97"/>
    </location>
</feature>
<accession>U2QWQ9</accession>
<evidence type="ECO:0000313" key="3">
    <source>
        <dbReference type="Proteomes" id="UP000016605"/>
    </source>
</evidence>
<gene>
    <name evidence="2" type="ORF">N136_04663</name>
</gene>
<sequence length="99" mass="10015">MPLPDAGRAGDPTARLIARLRETGRTIAAAESLTGGELTAELTRVPGASAVVVGGAVVYATQLKHTLLGVDAALLDAEGPVHPRVAAQLAEGVRARLAV</sequence>
<dbReference type="Gene3D" id="3.90.950.20">
    <property type="entry name" value="CinA-like"/>
    <property type="match status" value="1"/>
</dbReference>
<dbReference type="Proteomes" id="UP000016605">
    <property type="component" value="Unassembled WGS sequence"/>
</dbReference>
<dbReference type="EMBL" id="AWVQ01000860">
    <property type="protein sequence ID" value="ERK67345.1"/>
    <property type="molecule type" value="Genomic_DNA"/>
</dbReference>
<protein>
    <submittedName>
        <fullName evidence="2">Competence/damage-inducible protein CinA</fullName>
    </submittedName>
</protein>
<dbReference type="RefSeq" id="WP_021765716.1">
    <property type="nucleotide sequence ID" value="NZ_KI272798.1"/>
</dbReference>
<dbReference type="InterPro" id="IPR008136">
    <property type="entry name" value="CinA_C"/>
</dbReference>
<dbReference type="SUPFAM" id="SSF142433">
    <property type="entry name" value="CinA-like"/>
    <property type="match status" value="1"/>
</dbReference>
<dbReference type="InterPro" id="IPR036653">
    <property type="entry name" value="CinA-like_C"/>
</dbReference>
<organism evidence="2 3">
    <name type="scientific">Leifsonia aquatica ATCC 14665</name>
    <dbReference type="NCBI Taxonomy" id="1358026"/>
    <lineage>
        <taxon>Bacteria</taxon>
        <taxon>Bacillati</taxon>
        <taxon>Actinomycetota</taxon>
        <taxon>Actinomycetes</taxon>
        <taxon>Micrococcales</taxon>
        <taxon>Microbacteriaceae</taxon>
        <taxon>Leifsonia</taxon>
    </lineage>
</organism>
<evidence type="ECO:0000259" key="1">
    <source>
        <dbReference type="Pfam" id="PF02464"/>
    </source>
</evidence>
<dbReference type="Pfam" id="PF02464">
    <property type="entry name" value="CinA"/>
    <property type="match status" value="1"/>
</dbReference>
<feature type="non-terminal residue" evidence="2">
    <location>
        <position position="99"/>
    </location>
</feature>
<comment type="caution">
    <text evidence="2">The sequence shown here is derived from an EMBL/GenBank/DDBJ whole genome shotgun (WGS) entry which is preliminary data.</text>
</comment>
<dbReference type="HOGENOM" id="CLU_2325688_0_0_11"/>
<reference evidence="2 3" key="1">
    <citation type="submission" date="2013-08" db="EMBL/GenBank/DDBJ databases">
        <authorList>
            <person name="Weinstock G."/>
            <person name="Sodergren E."/>
            <person name="Wylie T."/>
            <person name="Fulton L."/>
            <person name="Fulton R."/>
            <person name="Fronick C."/>
            <person name="O'Laughlin M."/>
            <person name="Godfrey J."/>
            <person name="Miner T."/>
            <person name="Herter B."/>
            <person name="Appelbaum E."/>
            <person name="Cordes M."/>
            <person name="Lek S."/>
            <person name="Wollam A."/>
            <person name="Pepin K.H."/>
            <person name="Palsikar V.B."/>
            <person name="Mitreva M."/>
            <person name="Wilson R.K."/>
        </authorList>
    </citation>
    <scope>NUCLEOTIDE SEQUENCE [LARGE SCALE GENOMIC DNA]</scope>
    <source>
        <strain evidence="2 3">ATCC 14665</strain>
    </source>
</reference>
<name>U2QWQ9_LEIAQ</name>
<dbReference type="AlphaFoldDB" id="U2QWQ9"/>
<proteinExistence type="predicted"/>